<accession>A0A1Y2CW07</accession>
<sequence length="192" mass="20613">MLESHSTPAGGKLPPGMVLGPDGKPCKVCTGFKAWTKEHSKKAPKSHSKATASAGAASAAAGAIATSAEPSEKSLPRDCPADVERLGRHTWTFLHTTASYFPPSPSLAQKSSMLSLLTSLPTLYPCSSCADELGSYMKSHPPKEAVEGGRSTLERWLCEVHNEVNERLGKEAFNCDNVGQRWRDGWEDGRCD</sequence>
<evidence type="ECO:0000256" key="8">
    <source>
        <dbReference type="RuleBase" id="RU371123"/>
    </source>
</evidence>
<reference evidence="11 12" key="1">
    <citation type="submission" date="2016-07" db="EMBL/GenBank/DDBJ databases">
        <title>Pervasive Adenine N6-methylation of Active Genes in Fungi.</title>
        <authorList>
            <consortium name="DOE Joint Genome Institute"/>
            <person name="Mondo S.J."/>
            <person name="Dannebaum R.O."/>
            <person name="Kuo R.C."/>
            <person name="Labutti K."/>
            <person name="Haridas S."/>
            <person name="Kuo A."/>
            <person name="Salamov A."/>
            <person name="Ahrendt S.R."/>
            <person name="Lipzen A."/>
            <person name="Sullivan W."/>
            <person name="Andreopoulos W.B."/>
            <person name="Clum A."/>
            <person name="Lindquist E."/>
            <person name="Daum C."/>
            <person name="Ramamoorthy G.K."/>
            <person name="Gryganskyi A."/>
            <person name="Culley D."/>
            <person name="Magnuson J.K."/>
            <person name="James T.Y."/>
            <person name="O'Malley M.A."/>
            <person name="Stajich J.E."/>
            <person name="Spatafora J.W."/>
            <person name="Visel A."/>
            <person name="Grigoriev I.V."/>
        </authorList>
    </citation>
    <scope>NUCLEOTIDE SEQUENCE [LARGE SCALE GENOMIC DNA]</scope>
    <source>
        <strain evidence="11 12">62-1032</strain>
    </source>
</reference>
<dbReference type="InterPro" id="IPR036774">
    <property type="entry name" value="ERV/ALR_sulphydryl_oxid_sf"/>
</dbReference>
<dbReference type="EC" id="1.8.3.2" evidence="8"/>
<dbReference type="GO" id="GO:0050660">
    <property type="term" value="F:flavin adenine dinucleotide binding"/>
    <property type="evidence" value="ECO:0007669"/>
    <property type="project" value="TreeGrafter"/>
</dbReference>
<name>A0A1Y2CW07_9BASI</name>
<dbReference type="PROSITE" id="PS51324">
    <property type="entry name" value="ERV_ALR"/>
    <property type="match status" value="1"/>
</dbReference>
<evidence type="ECO:0000256" key="6">
    <source>
        <dbReference type="ARBA" id="ARBA00023128"/>
    </source>
</evidence>
<dbReference type="FunFam" id="1.20.120.310:FF:000003">
    <property type="entry name" value="Sulfhydryl oxidase"/>
    <property type="match status" value="1"/>
</dbReference>
<gene>
    <name evidence="11" type="ORF">BCR35DRAFT_284939</name>
</gene>
<evidence type="ECO:0000256" key="7">
    <source>
        <dbReference type="ARBA" id="ARBA00023157"/>
    </source>
</evidence>
<feature type="domain" description="ERV/ALR sulfhydryl oxidase" evidence="10">
    <location>
        <begin position="79"/>
        <end position="182"/>
    </location>
</feature>
<dbReference type="AlphaFoldDB" id="A0A1Y2CW07"/>
<evidence type="ECO:0000256" key="4">
    <source>
        <dbReference type="ARBA" id="ARBA00022827"/>
    </source>
</evidence>
<comment type="caution">
    <text evidence="11">The sequence shown here is derived from an EMBL/GenBank/DDBJ whole genome shotgun (WGS) entry which is preliminary data.</text>
</comment>
<dbReference type="FunCoup" id="A0A1Y2CW07">
    <property type="interactions" value="251"/>
</dbReference>
<dbReference type="PANTHER" id="PTHR12645">
    <property type="entry name" value="ALR/ERV"/>
    <property type="match status" value="1"/>
</dbReference>
<evidence type="ECO:0000256" key="9">
    <source>
        <dbReference type="SAM" id="MobiDB-lite"/>
    </source>
</evidence>
<protein>
    <recommendedName>
        <fullName evidence="8">Sulfhydryl oxidase</fullName>
        <ecNumber evidence="8">1.8.3.2</ecNumber>
    </recommendedName>
</protein>
<dbReference type="STRING" id="106004.A0A1Y2CW07"/>
<dbReference type="Pfam" id="PF04777">
    <property type="entry name" value="Evr1_Alr"/>
    <property type="match status" value="1"/>
</dbReference>
<dbReference type="Gene3D" id="1.20.120.310">
    <property type="entry name" value="ERV/ALR sulfhydryl oxidase domain"/>
    <property type="match status" value="1"/>
</dbReference>
<evidence type="ECO:0000256" key="3">
    <source>
        <dbReference type="ARBA" id="ARBA00022630"/>
    </source>
</evidence>
<dbReference type="EMBL" id="MCGR01000108">
    <property type="protein sequence ID" value="ORY51212.1"/>
    <property type="molecule type" value="Genomic_DNA"/>
</dbReference>
<dbReference type="GO" id="GO:0016971">
    <property type="term" value="F:flavin-dependent sulfhydryl oxidase activity"/>
    <property type="evidence" value="ECO:0007669"/>
    <property type="project" value="InterPro"/>
</dbReference>
<dbReference type="InterPro" id="IPR017905">
    <property type="entry name" value="ERV/ALR_sulphydryl_oxidase"/>
</dbReference>
<comment type="cofactor">
    <cofactor evidence="1 8">
        <name>FAD</name>
        <dbReference type="ChEBI" id="CHEBI:57692"/>
    </cofactor>
</comment>
<keyword evidence="12" id="KW-1185">Reference proteome</keyword>
<dbReference type="GO" id="GO:0005758">
    <property type="term" value="C:mitochondrial intermembrane space"/>
    <property type="evidence" value="ECO:0007669"/>
    <property type="project" value="UniProtKB-SubCell"/>
</dbReference>
<proteinExistence type="predicted"/>
<dbReference type="InParanoid" id="A0A1Y2CW07"/>
<dbReference type="OrthoDB" id="17199at2759"/>
<keyword evidence="4 8" id="KW-0274">FAD</keyword>
<comment type="subcellular location">
    <subcellularLocation>
        <location evidence="2">Mitochondrion intermembrane space</location>
    </subcellularLocation>
</comment>
<dbReference type="Proteomes" id="UP000193467">
    <property type="component" value="Unassembled WGS sequence"/>
</dbReference>
<organism evidence="11 12">
    <name type="scientific">Leucosporidium creatinivorum</name>
    <dbReference type="NCBI Taxonomy" id="106004"/>
    <lineage>
        <taxon>Eukaryota</taxon>
        <taxon>Fungi</taxon>
        <taxon>Dikarya</taxon>
        <taxon>Basidiomycota</taxon>
        <taxon>Pucciniomycotina</taxon>
        <taxon>Microbotryomycetes</taxon>
        <taxon>Leucosporidiales</taxon>
        <taxon>Leucosporidium</taxon>
    </lineage>
</organism>
<evidence type="ECO:0000256" key="5">
    <source>
        <dbReference type="ARBA" id="ARBA00023002"/>
    </source>
</evidence>
<keyword evidence="5 8" id="KW-0560">Oxidoreductase</keyword>
<feature type="region of interest" description="Disordered" evidence="9">
    <location>
        <begin position="37"/>
        <end position="56"/>
    </location>
</feature>
<feature type="compositionally biased region" description="Basic residues" evidence="9">
    <location>
        <begin position="39"/>
        <end position="48"/>
    </location>
</feature>
<dbReference type="PANTHER" id="PTHR12645:SF0">
    <property type="entry name" value="FAD-LINKED SULFHYDRYL OXIDASE ALR"/>
    <property type="match status" value="1"/>
</dbReference>
<keyword evidence="6" id="KW-0496">Mitochondrion</keyword>
<evidence type="ECO:0000313" key="11">
    <source>
        <dbReference type="EMBL" id="ORY51212.1"/>
    </source>
</evidence>
<evidence type="ECO:0000256" key="1">
    <source>
        <dbReference type="ARBA" id="ARBA00001974"/>
    </source>
</evidence>
<dbReference type="SUPFAM" id="SSF69000">
    <property type="entry name" value="FAD-dependent thiol oxidase"/>
    <property type="match status" value="1"/>
</dbReference>
<dbReference type="InterPro" id="IPR039799">
    <property type="entry name" value="ALR/ERV"/>
</dbReference>
<keyword evidence="3 8" id="KW-0285">Flavoprotein</keyword>
<feature type="region of interest" description="Disordered" evidence="9">
    <location>
        <begin position="1"/>
        <end position="20"/>
    </location>
</feature>
<evidence type="ECO:0000259" key="10">
    <source>
        <dbReference type="PROSITE" id="PS51324"/>
    </source>
</evidence>
<evidence type="ECO:0000313" key="12">
    <source>
        <dbReference type="Proteomes" id="UP000193467"/>
    </source>
</evidence>
<keyword evidence="7" id="KW-1015">Disulfide bond</keyword>
<evidence type="ECO:0000256" key="2">
    <source>
        <dbReference type="ARBA" id="ARBA00004569"/>
    </source>
</evidence>
<comment type="catalytic activity">
    <reaction evidence="8">
        <text>2 R'C(R)SH + O2 = R'C(R)S-S(R)CR' + H2O2</text>
        <dbReference type="Rhea" id="RHEA:17357"/>
        <dbReference type="ChEBI" id="CHEBI:15379"/>
        <dbReference type="ChEBI" id="CHEBI:16240"/>
        <dbReference type="ChEBI" id="CHEBI:16520"/>
        <dbReference type="ChEBI" id="CHEBI:17412"/>
        <dbReference type="EC" id="1.8.3.2"/>
    </reaction>
</comment>